<evidence type="ECO:0000313" key="2">
    <source>
        <dbReference type="EMBL" id="NEV64437.1"/>
    </source>
</evidence>
<dbReference type="AlphaFoldDB" id="A0A6M0K741"/>
<feature type="compositionally biased region" description="Basic residues" evidence="1">
    <location>
        <begin position="1"/>
        <end position="12"/>
    </location>
</feature>
<protein>
    <submittedName>
        <fullName evidence="2">Uncharacterized protein</fullName>
    </submittedName>
</protein>
<proteinExistence type="predicted"/>
<evidence type="ECO:0000313" key="3">
    <source>
        <dbReference type="Proteomes" id="UP000483379"/>
    </source>
</evidence>
<reference evidence="2 3" key="1">
    <citation type="submission" date="2020-02" db="EMBL/GenBank/DDBJ databases">
        <title>Genome sequences of Thiorhodococcus mannitoliphagus and Thiorhodococcus minor, purple sulfur photosynthetic bacteria in the gammaproteobacterial family, Chromatiaceae.</title>
        <authorList>
            <person name="Aviles F.A."/>
            <person name="Meyer T.E."/>
            <person name="Kyndt J.A."/>
        </authorList>
    </citation>
    <scope>NUCLEOTIDE SEQUENCE [LARGE SCALE GENOMIC DNA]</scope>
    <source>
        <strain evidence="2 3">DSM 11518</strain>
    </source>
</reference>
<dbReference type="EMBL" id="JAAIJQ010000090">
    <property type="protein sequence ID" value="NEV64437.1"/>
    <property type="molecule type" value="Genomic_DNA"/>
</dbReference>
<dbReference type="RefSeq" id="WP_164455177.1">
    <property type="nucleotide sequence ID" value="NZ_JAAIJQ010000090.1"/>
</dbReference>
<keyword evidence="3" id="KW-1185">Reference proteome</keyword>
<sequence length="70" mass="8185">MTIHRTVGRRTQRPIGKLAPPSTEEVAWRKAMAQTRTRVPKGVFRYRTHEEANADWERWQAELVAATARR</sequence>
<dbReference type="Proteomes" id="UP000483379">
    <property type="component" value="Unassembled WGS sequence"/>
</dbReference>
<gene>
    <name evidence="2" type="ORF">G3446_21600</name>
</gene>
<feature type="region of interest" description="Disordered" evidence="1">
    <location>
        <begin position="1"/>
        <end position="23"/>
    </location>
</feature>
<name>A0A6M0K741_9GAMM</name>
<organism evidence="2 3">
    <name type="scientific">Thiorhodococcus minor</name>
    <dbReference type="NCBI Taxonomy" id="57489"/>
    <lineage>
        <taxon>Bacteria</taxon>
        <taxon>Pseudomonadati</taxon>
        <taxon>Pseudomonadota</taxon>
        <taxon>Gammaproteobacteria</taxon>
        <taxon>Chromatiales</taxon>
        <taxon>Chromatiaceae</taxon>
        <taxon>Thiorhodococcus</taxon>
    </lineage>
</organism>
<accession>A0A6M0K741</accession>
<evidence type="ECO:0000256" key="1">
    <source>
        <dbReference type="SAM" id="MobiDB-lite"/>
    </source>
</evidence>
<comment type="caution">
    <text evidence="2">The sequence shown here is derived from an EMBL/GenBank/DDBJ whole genome shotgun (WGS) entry which is preliminary data.</text>
</comment>